<evidence type="ECO:0000256" key="9">
    <source>
        <dbReference type="PROSITE-ProRule" id="PRU01248"/>
    </source>
</evidence>
<dbReference type="InterPro" id="IPR044068">
    <property type="entry name" value="CB"/>
</dbReference>
<feature type="region of interest" description="Disordered" evidence="10">
    <location>
        <begin position="387"/>
        <end position="414"/>
    </location>
</feature>
<dbReference type="SUPFAM" id="SSF56349">
    <property type="entry name" value="DNA breaking-rejoining enzymes"/>
    <property type="match status" value="1"/>
</dbReference>
<keyword evidence="4" id="KW-0159">Chromosome partition</keyword>
<organism evidence="13 14">
    <name type="scientific">Halomonas flagellata</name>
    <dbReference type="NCBI Taxonomy" id="2920385"/>
    <lineage>
        <taxon>Bacteria</taxon>
        <taxon>Pseudomonadati</taxon>
        <taxon>Pseudomonadota</taxon>
        <taxon>Gammaproteobacteria</taxon>
        <taxon>Oceanospirillales</taxon>
        <taxon>Halomonadaceae</taxon>
        <taxon>Halomonas</taxon>
    </lineage>
</organism>
<dbReference type="PROSITE" id="PS51900">
    <property type="entry name" value="CB"/>
    <property type="match status" value="1"/>
</dbReference>
<evidence type="ECO:0000256" key="5">
    <source>
        <dbReference type="ARBA" id="ARBA00022908"/>
    </source>
</evidence>
<keyword evidence="6 9" id="KW-0238">DNA-binding</keyword>
<evidence type="ECO:0000256" key="6">
    <source>
        <dbReference type="ARBA" id="ARBA00023125"/>
    </source>
</evidence>
<protein>
    <submittedName>
        <fullName evidence="13">Site-specific integrase</fullName>
    </submittedName>
</protein>
<proteinExistence type="predicted"/>
<dbReference type="CDD" id="cd00397">
    <property type="entry name" value="DNA_BRE_C"/>
    <property type="match status" value="1"/>
</dbReference>
<evidence type="ECO:0000256" key="3">
    <source>
        <dbReference type="ARBA" id="ARBA00022618"/>
    </source>
</evidence>
<dbReference type="InterPro" id="IPR013762">
    <property type="entry name" value="Integrase-like_cat_sf"/>
</dbReference>
<keyword evidence="14" id="KW-1185">Reference proteome</keyword>
<feature type="region of interest" description="Disordered" evidence="10">
    <location>
        <begin position="1"/>
        <end position="32"/>
    </location>
</feature>
<evidence type="ECO:0000256" key="1">
    <source>
        <dbReference type="ARBA" id="ARBA00004496"/>
    </source>
</evidence>
<feature type="domain" description="Core-binding (CB)" evidence="12">
    <location>
        <begin position="52"/>
        <end position="156"/>
    </location>
</feature>
<feature type="domain" description="Tyr recombinase" evidence="11">
    <location>
        <begin position="194"/>
        <end position="395"/>
    </location>
</feature>
<dbReference type="RefSeq" id="WP_240567630.1">
    <property type="nucleotide sequence ID" value="NZ_JAKVPY010000006.1"/>
</dbReference>
<dbReference type="Proteomes" id="UP001202117">
    <property type="component" value="Unassembled WGS sequence"/>
</dbReference>
<dbReference type="InterPro" id="IPR010998">
    <property type="entry name" value="Integrase_recombinase_N"/>
</dbReference>
<name>A0ABS9RSK7_9GAMM</name>
<evidence type="ECO:0000256" key="2">
    <source>
        <dbReference type="ARBA" id="ARBA00022490"/>
    </source>
</evidence>
<accession>A0ABS9RSK7</accession>
<keyword evidence="5" id="KW-0229">DNA integration</keyword>
<feature type="compositionally biased region" description="Basic and acidic residues" evidence="10">
    <location>
        <begin position="17"/>
        <end position="28"/>
    </location>
</feature>
<keyword evidence="2" id="KW-0963">Cytoplasm</keyword>
<keyword evidence="7" id="KW-0233">DNA recombination</keyword>
<comment type="subcellular location">
    <subcellularLocation>
        <location evidence="1">Cytoplasm</location>
    </subcellularLocation>
</comment>
<evidence type="ECO:0000256" key="4">
    <source>
        <dbReference type="ARBA" id="ARBA00022829"/>
    </source>
</evidence>
<sequence length="414" mass="47081">MAKEGEGDANEEASMSDGREGPADRAIADDSADTAILLSRPRPPAGVRIEAGSDAEAVARWLAEYRASHRTRAAYRREAERLLLWLQGHGLGLGGVRREHLDAFEAFLADPRPAHRWVGPPRPRHSPDWRPFRGPLSPASRRQSLVILQGLFAWLVEAGWVDHNPFRLMRDKRRRLDNRQGGIERYLEKPLWDWLWGWLTRPLEEGASRRRRFEAERRRFAFGFAYLLAPRVGEMAAARMGDFVRREGRWWWRVVGKGDKAARIPVPPDMLALLAAWRAALGLSPHPEPDDDGPLLRALDGRRGLGDNRLYRLIRETFRDAATALERELGEGARAEVLCLRRATPHWLRHTALTHQAQAGVELRYLAGTARHARLDTTARYLHAEDEEWHRQQSAHGLAPRAVTRDRDGGPDTL</sequence>
<dbReference type="InterPro" id="IPR050090">
    <property type="entry name" value="Tyrosine_recombinase_XerCD"/>
</dbReference>
<dbReference type="Pfam" id="PF00589">
    <property type="entry name" value="Phage_integrase"/>
    <property type="match status" value="1"/>
</dbReference>
<evidence type="ECO:0000256" key="8">
    <source>
        <dbReference type="ARBA" id="ARBA00023306"/>
    </source>
</evidence>
<evidence type="ECO:0000256" key="7">
    <source>
        <dbReference type="ARBA" id="ARBA00023172"/>
    </source>
</evidence>
<dbReference type="PROSITE" id="PS51898">
    <property type="entry name" value="TYR_RECOMBINASE"/>
    <property type="match status" value="1"/>
</dbReference>
<dbReference type="EMBL" id="JAKVPY010000006">
    <property type="protein sequence ID" value="MCH4562838.1"/>
    <property type="molecule type" value="Genomic_DNA"/>
</dbReference>
<dbReference type="PANTHER" id="PTHR30349">
    <property type="entry name" value="PHAGE INTEGRASE-RELATED"/>
    <property type="match status" value="1"/>
</dbReference>
<evidence type="ECO:0000313" key="13">
    <source>
        <dbReference type="EMBL" id="MCH4562838.1"/>
    </source>
</evidence>
<reference evidence="13 14" key="1">
    <citation type="submission" date="2022-02" db="EMBL/GenBank/DDBJ databases">
        <title>Halomonas fukangensis sp. nov., a halophilic bacterium isolated from a bulk soil of Kalidium foliatum at Fukang.</title>
        <authorList>
            <person name="Huang Y."/>
        </authorList>
    </citation>
    <scope>NUCLEOTIDE SEQUENCE [LARGE SCALE GENOMIC DNA]</scope>
    <source>
        <strain evidence="13 14">EGI 63088</strain>
    </source>
</reference>
<dbReference type="Gene3D" id="1.10.443.10">
    <property type="entry name" value="Intergrase catalytic core"/>
    <property type="match status" value="1"/>
</dbReference>
<gene>
    <name evidence="13" type="ORF">MKP05_06815</name>
</gene>
<evidence type="ECO:0000259" key="11">
    <source>
        <dbReference type="PROSITE" id="PS51898"/>
    </source>
</evidence>
<evidence type="ECO:0000256" key="10">
    <source>
        <dbReference type="SAM" id="MobiDB-lite"/>
    </source>
</evidence>
<comment type="caution">
    <text evidence="13">The sequence shown here is derived from an EMBL/GenBank/DDBJ whole genome shotgun (WGS) entry which is preliminary data.</text>
</comment>
<dbReference type="InterPro" id="IPR002104">
    <property type="entry name" value="Integrase_catalytic"/>
</dbReference>
<dbReference type="Gene3D" id="1.10.150.130">
    <property type="match status" value="1"/>
</dbReference>
<evidence type="ECO:0000259" key="12">
    <source>
        <dbReference type="PROSITE" id="PS51900"/>
    </source>
</evidence>
<feature type="compositionally biased region" description="Basic and acidic residues" evidence="10">
    <location>
        <begin position="403"/>
        <end position="414"/>
    </location>
</feature>
<keyword evidence="8" id="KW-0131">Cell cycle</keyword>
<evidence type="ECO:0000313" key="14">
    <source>
        <dbReference type="Proteomes" id="UP001202117"/>
    </source>
</evidence>
<dbReference type="InterPro" id="IPR011010">
    <property type="entry name" value="DNA_brk_join_enz"/>
</dbReference>
<keyword evidence="3" id="KW-0132">Cell division</keyword>
<dbReference type="PANTHER" id="PTHR30349:SF77">
    <property type="entry name" value="TYROSINE RECOMBINASE XERC"/>
    <property type="match status" value="1"/>
</dbReference>